<keyword evidence="10 12" id="KW-0131">Cell cycle</keyword>
<dbReference type="GO" id="GO:0003755">
    <property type="term" value="F:peptidyl-prolyl cis-trans isomerase activity"/>
    <property type="evidence" value="ECO:0007669"/>
    <property type="project" value="UniProtKB-EC"/>
</dbReference>
<gene>
    <name evidence="10 15" type="primary">tig</name>
    <name evidence="15" type="ORF">ACFSNB_13285</name>
</gene>
<feature type="domain" description="PPIase FKBP-type" evidence="14">
    <location>
        <begin position="161"/>
        <end position="246"/>
    </location>
</feature>
<dbReference type="InterPro" id="IPR008880">
    <property type="entry name" value="Trigger_fac_C"/>
</dbReference>
<dbReference type="EC" id="5.2.1.8" evidence="3 10"/>
<comment type="domain">
    <text evidence="10">Consists of 3 domains; the N-terminus binds the ribosome, the middle domain has PPIase activity, while the C-terminus has intrinsic chaperone activity on its own.</text>
</comment>
<dbReference type="Gene3D" id="3.30.70.1050">
    <property type="entry name" value="Trigger factor ribosome-binding domain"/>
    <property type="match status" value="1"/>
</dbReference>
<dbReference type="SUPFAM" id="SSF109998">
    <property type="entry name" value="Triger factor/SurA peptide-binding domain-like"/>
    <property type="match status" value="1"/>
</dbReference>
<dbReference type="Pfam" id="PF00254">
    <property type="entry name" value="FKBP_C"/>
    <property type="match status" value="1"/>
</dbReference>
<comment type="caution">
    <text evidence="15">The sequence shown here is derived from an EMBL/GenBank/DDBJ whole genome shotgun (WGS) entry which is preliminary data.</text>
</comment>
<protein>
    <recommendedName>
        <fullName evidence="4 10">Trigger factor</fullName>
        <shortName evidence="10">TF</shortName>
        <ecNumber evidence="3 10">5.2.1.8</ecNumber>
    </recommendedName>
    <alternativeName>
        <fullName evidence="9 10">PPIase</fullName>
    </alternativeName>
</protein>
<dbReference type="EMBL" id="JBHUIY010000028">
    <property type="protein sequence ID" value="MFD2234780.1"/>
    <property type="molecule type" value="Genomic_DNA"/>
</dbReference>
<name>A0ABW5CC44_9PROT</name>
<dbReference type="SUPFAM" id="SSF102735">
    <property type="entry name" value="Trigger factor ribosome-binding domain"/>
    <property type="match status" value="1"/>
</dbReference>
<dbReference type="PROSITE" id="PS50059">
    <property type="entry name" value="FKBP_PPIASE"/>
    <property type="match status" value="1"/>
</dbReference>
<evidence type="ECO:0000256" key="3">
    <source>
        <dbReference type="ARBA" id="ARBA00013194"/>
    </source>
</evidence>
<keyword evidence="10" id="KW-0963">Cytoplasm</keyword>
<comment type="function">
    <text evidence="8 10">Involved in protein export. Acts as a chaperone by maintaining the newly synthesized protein in an open conformation. Functions as a peptidyl-prolyl cis-trans isomerase.</text>
</comment>
<evidence type="ECO:0000256" key="10">
    <source>
        <dbReference type="HAMAP-Rule" id="MF_00303"/>
    </source>
</evidence>
<evidence type="ECO:0000256" key="13">
    <source>
        <dbReference type="SAM" id="MobiDB-lite"/>
    </source>
</evidence>
<dbReference type="Proteomes" id="UP001597296">
    <property type="component" value="Unassembled WGS sequence"/>
</dbReference>
<evidence type="ECO:0000313" key="16">
    <source>
        <dbReference type="Proteomes" id="UP001597296"/>
    </source>
</evidence>
<evidence type="ECO:0000259" key="14">
    <source>
        <dbReference type="PROSITE" id="PS50059"/>
    </source>
</evidence>
<dbReference type="PIRSF" id="PIRSF003095">
    <property type="entry name" value="Trigger_factor"/>
    <property type="match status" value="1"/>
</dbReference>
<sequence length="461" mass="49871">MQVTEINADGLRRDFKVVVPASHIDQKLTDKITQLAGTLSLPGFRPGKVPLAMVRKKYSAAVMGEILEESVNDGIGKAIEAGSLRPATQPKVEITAFAEGQDLEFDLIVEVMPDITVMDLATVSLTRDVPQIAEAELEPVLAGIAERNGEAETVARPAEQGDVVVIDFVGKIDGEAFAGGAAEGYSLKLGSNTFIPGFEDQLVGQSAGGQTVVNVSFPDGYGNDKLAGKAATFDVTVHEVKASKPAAIDDELAKKVGMESLEALKQAIRDELGRDLTTAARFKLKRALLDVLAANHDFPVPGSMVESEFEAIWKQVEQGRTDGETDPADQGKSDDELKAEYRTLSERRVRLGLLLAEIGRVNSINVSQEDLNRAILAEARAYPGQEHLVLQYYQKNKEALDALRAPAYEEKVIDFILAQAQVAEREVAAEAFRREIAAQEGEAHDHEHGPDCGCDHDHSHA</sequence>
<dbReference type="PANTHER" id="PTHR30560:SF3">
    <property type="entry name" value="TRIGGER FACTOR-LIKE PROTEIN TIG, CHLOROPLASTIC"/>
    <property type="match status" value="1"/>
</dbReference>
<dbReference type="Gene3D" id="1.10.3120.10">
    <property type="entry name" value="Trigger factor, C-terminal domain"/>
    <property type="match status" value="1"/>
</dbReference>
<dbReference type="SUPFAM" id="SSF54534">
    <property type="entry name" value="FKBP-like"/>
    <property type="match status" value="1"/>
</dbReference>
<organism evidence="15 16">
    <name type="scientific">Phaeospirillum tilakii</name>
    <dbReference type="NCBI Taxonomy" id="741673"/>
    <lineage>
        <taxon>Bacteria</taxon>
        <taxon>Pseudomonadati</taxon>
        <taxon>Pseudomonadota</taxon>
        <taxon>Alphaproteobacteria</taxon>
        <taxon>Rhodospirillales</taxon>
        <taxon>Rhodospirillaceae</taxon>
        <taxon>Phaeospirillum</taxon>
    </lineage>
</organism>
<keyword evidence="16" id="KW-1185">Reference proteome</keyword>
<feature type="region of interest" description="Disordered" evidence="13">
    <location>
        <begin position="440"/>
        <end position="461"/>
    </location>
</feature>
<evidence type="ECO:0000256" key="5">
    <source>
        <dbReference type="ARBA" id="ARBA00023110"/>
    </source>
</evidence>
<dbReference type="RefSeq" id="WP_377317337.1">
    <property type="nucleotide sequence ID" value="NZ_JBHUIY010000028.1"/>
</dbReference>
<keyword evidence="7 10" id="KW-0413">Isomerase</keyword>
<keyword evidence="6 10" id="KW-0143">Chaperone</keyword>
<dbReference type="InterPro" id="IPR046357">
    <property type="entry name" value="PPIase_dom_sf"/>
</dbReference>
<evidence type="ECO:0000256" key="11">
    <source>
        <dbReference type="PROSITE-ProRule" id="PRU00277"/>
    </source>
</evidence>
<keyword evidence="10 12" id="KW-0132">Cell division</keyword>
<dbReference type="Pfam" id="PF05698">
    <property type="entry name" value="Trigger_C"/>
    <property type="match status" value="1"/>
</dbReference>
<dbReference type="InterPro" id="IPR005215">
    <property type="entry name" value="Trig_fac"/>
</dbReference>
<dbReference type="InterPro" id="IPR037041">
    <property type="entry name" value="Trigger_fac_C_sf"/>
</dbReference>
<dbReference type="Pfam" id="PF05697">
    <property type="entry name" value="Trigger_N"/>
    <property type="match status" value="1"/>
</dbReference>
<dbReference type="Gene3D" id="3.10.50.40">
    <property type="match status" value="1"/>
</dbReference>
<evidence type="ECO:0000256" key="1">
    <source>
        <dbReference type="ARBA" id="ARBA00000971"/>
    </source>
</evidence>
<dbReference type="NCBIfam" id="TIGR00115">
    <property type="entry name" value="tig"/>
    <property type="match status" value="1"/>
</dbReference>
<evidence type="ECO:0000256" key="7">
    <source>
        <dbReference type="ARBA" id="ARBA00023235"/>
    </source>
</evidence>
<evidence type="ECO:0000256" key="2">
    <source>
        <dbReference type="ARBA" id="ARBA00005464"/>
    </source>
</evidence>
<comment type="similarity">
    <text evidence="2 10 12">Belongs to the FKBP-type PPIase family. Tig subfamily.</text>
</comment>
<evidence type="ECO:0000256" key="9">
    <source>
        <dbReference type="ARBA" id="ARBA00029986"/>
    </source>
</evidence>
<evidence type="ECO:0000256" key="12">
    <source>
        <dbReference type="RuleBase" id="RU003914"/>
    </source>
</evidence>
<dbReference type="PANTHER" id="PTHR30560">
    <property type="entry name" value="TRIGGER FACTOR CHAPERONE AND PEPTIDYL-PROLYL CIS/TRANS ISOMERASE"/>
    <property type="match status" value="1"/>
</dbReference>
<dbReference type="HAMAP" id="MF_00303">
    <property type="entry name" value="Trigger_factor_Tig"/>
    <property type="match status" value="1"/>
</dbReference>
<dbReference type="InterPro" id="IPR008881">
    <property type="entry name" value="Trigger_fac_ribosome-bd_bac"/>
</dbReference>
<reference evidence="16" key="1">
    <citation type="journal article" date="2019" name="Int. J. Syst. Evol. Microbiol.">
        <title>The Global Catalogue of Microorganisms (GCM) 10K type strain sequencing project: providing services to taxonomists for standard genome sequencing and annotation.</title>
        <authorList>
            <consortium name="The Broad Institute Genomics Platform"/>
            <consortium name="The Broad Institute Genome Sequencing Center for Infectious Disease"/>
            <person name="Wu L."/>
            <person name="Ma J."/>
        </authorList>
    </citation>
    <scope>NUCLEOTIDE SEQUENCE [LARGE SCALE GENOMIC DNA]</scope>
    <source>
        <strain evidence="16">KCTC 15012</strain>
    </source>
</reference>
<dbReference type="InterPro" id="IPR027304">
    <property type="entry name" value="Trigger_fact/SurA_dom_sf"/>
</dbReference>
<evidence type="ECO:0000256" key="6">
    <source>
        <dbReference type="ARBA" id="ARBA00023186"/>
    </source>
</evidence>
<proteinExistence type="inferred from homology"/>
<comment type="catalytic activity">
    <reaction evidence="1 10 11">
        <text>[protein]-peptidylproline (omega=180) = [protein]-peptidylproline (omega=0)</text>
        <dbReference type="Rhea" id="RHEA:16237"/>
        <dbReference type="Rhea" id="RHEA-COMP:10747"/>
        <dbReference type="Rhea" id="RHEA-COMP:10748"/>
        <dbReference type="ChEBI" id="CHEBI:83833"/>
        <dbReference type="ChEBI" id="CHEBI:83834"/>
        <dbReference type="EC" id="5.2.1.8"/>
    </reaction>
</comment>
<keyword evidence="5 10" id="KW-0697">Rotamase</keyword>
<evidence type="ECO:0000313" key="15">
    <source>
        <dbReference type="EMBL" id="MFD2234780.1"/>
    </source>
</evidence>
<evidence type="ECO:0000256" key="4">
    <source>
        <dbReference type="ARBA" id="ARBA00016902"/>
    </source>
</evidence>
<accession>A0ABW5CC44</accession>
<dbReference type="InterPro" id="IPR036611">
    <property type="entry name" value="Trigger_fac_ribosome-bd_sf"/>
</dbReference>
<comment type="subcellular location">
    <subcellularLocation>
        <location evidence="10">Cytoplasm</location>
    </subcellularLocation>
    <text evidence="10">About half TF is bound to the ribosome near the polypeptide exit tunnel while the other half is free in the cytoplasm.</text>
</comment>
<evidence type="ECO:0000256" key="8">
    <source>
        <dbReference type="ARBA" id="ARBA00024849"/>
    </source>
</evidence>
<dbReference type="InterPro" id="IPR001179">
    <property type="entry name" value="PPIase_FKBP_dom"/>
</dbReference>